<gene>
    <name evidence="1" type="ORF">LCL61_29045</name>
</gene>
<name>A0ACD5BK51_9PSEU</name>
<protein>
    <submittedName>
        <fullName evidence="1">SDR family oxidoreductase</fullName>
    </submittedName>
</protein>
<dbReference type="Proteomes" id="UP001456344">
    <property type="component" value="Chromosome"/>
</dbReference>
<keyword evidence="2" id="KW-1185">Reference proteome</keyword>
<accession>A0ACD5BK51</accession>
<evidence type="ECO:0000313" key="1">
    <source>
        <dbReference type="EMBL" id="WYW19599.1"/>
    </source>
</evidence>
<dbReference type="EMBL" id="CP150484">
    <property type="protein sequence ID" value="WYW19599.1"/>
    <property type="molecule type" value="Genomic_DNA"/>
</dbReference>
<evidence type="ECO:0000313" key="2">
    <source>
        <dbReference type="Proteomes" id="UP001456344"/>
    </source>
</evidence>
<reference evidence="1" key="1">
    <citation type="submission" date="2023-10" db="EMBL/GenBank/DDBJ databases">
        <title>Whole genome sequencing of actinobacterial strain Amycolatopsis sp. (BCA-696) identifies the underlying plant growth-promoting genes.</title>
        <authorList>
            <person name="Gandham P."/>
            <person name="Vadla N."/>
            <person name="Saji A."/>
            <person name="Srinivas V."/>
            <person name="Ruperao P."/>
            <person name="Selvanayagam S."/>
            <person name="Saxena R.K."/>
            <person name="Rathore A."/>
            <person name="Gopalakrishnan S."/>
            <person name="Thakur V."/>
        </authorList>
    </citation>
    <scope>NUCLEOTIDE SEQUENCE</scope>
    <source>
        <strain evidence="1">BCA-696</strain>
    </source>
</reference>
<sequence length="247" mass="25076">MMVDQGLSGKRVLLTGGSKGIGRATVLAFADVGATVVAGHRTEDEDAQSLARELKERGAGHRVVQADVTTRAGAAALATAAADTLGGLDVLVNNVGVDGSAPFEELPEQEWHRVFEHNVTAAYLVTQAVLGLLGAGAAVVNIGSSVAQRGRINGVHYSASKSALTGFTRALAKDLGPQGIRVNLVAPGLTETEPGAGLPAPVMDRITGMTALGRLCGPEDVAGAVLFLSGDTSRYISGATLNVDGGI</sequence>
<organism evidence="1 2">
    <name type="scientific">Amycolatopsis coloradensis</name>
    <dbReference type="NCBI Taxonomy" id="76021"/>
    <lineage>
        <taxon>Bacteria</taxon>
        <taxon>Bacillati</taxon>
        <taxon>Actinomycetota</taxon>
        <taxon>Actinomycetes</taxon>
        <taxon>Pseudonocardiales</taxon>
        <taxon>Pseudonocardiaceae</taxon>
        <taxon>Amycolatopsis</taxon>
    </lineage>
</organism>
<proteinExistence type="predicted"/>